<organism evidence="1 2">
    <name type="scientific">Naganishia friedmannii</name>
    <dbReference type="NCBI Taxonomy" id="89922"/>
    <lineage>
        <taxon>Eukaryota</taxon>
        <taxon>Fungi</taxon>
        <taxon>Dikarya</taxon>
        <taxon>Basidiomycota</taxon>
        <taxon>Agaricomycotina</taxon>
        <taxon>Tremellomycetes</taxon>
        <taxon>Filobasidiales</taxon>
        <taxon>Filobasidiaceae</taxon>
        <taxon>Naganishia</taxon>
    </lineage>
</organism>
<accession>A0ACC2VCD5</accession>
<protein>
    <submittedName>
        <fullName evidence="1">Uncharacterized protein</fullName>
    </submittedName>
</protein>
<name>A0ACC2VCD5_9TREE</name>
<gene>
    <name evidence="1" type="ORF">QFC21_004996</name>
</gene>
<dbReference type="Proteomes" id="UP001227268">
    <property type="component" value="Unassembled WGS sequence"/>
</dbReference>
<evidence type="ECO:0000313" key="2">
    <source>
        <dbReference type="Proteomes" id="UP001227268"/>
    </source>
</evidence>
<evidence type="ECO:0000313" key="1">
    <source>
        <dbReference type="EMBL" id="KAJ9096726.1"/>
    </source>
</evidence>
<sequence length="693" mass="73353">MIVSLPVGAADLAYSVAFAVAESALDDHPSPSATGKTMDNMHLYDNTVTATHVDIHMDTPQKDSRRDSYRALPKPTKGTVSPWNCKPFSMIPSPSSRPSSPVTTQVFSTANTVKPVAARLSETALDTPLQPPGLFNAADKELRTMRANAPVFSCRSNSAGKMHTRSQSELLPSAPISSPPRTMTQPQVHQHALAQQQPHLGRPVYHRATASVASVPREKEEGMLPFPREVQPLTSRMTTGNFSDSINLPSATPTLAATTPAASPATVAAVGRSTPVRGRAGLPTLAEITAHYRAQGRTHRVTVSELQEIASPPLTSSPLPETNTRSASPSKPVENYTSSQAMVKRYSLESNDSYGSSQSYTSRSSADDTDGVIPTTPPPCDIVAFGTGAKVMPSSTGSNGSSRLPSFLRDRASPEIRKCSSPAPSTLTTATNSTLAKALAKQRRRAVSQHTASSPAPGSTSQGHARRSGSMDSYPMTATPPSRSILGMGTATPMVQVTPPSTKIASSATFSSLRTDNGNGNTGGEESIQSADRRWPRSMRPSASSGYTMGQQMKDKQSCTLAGAKFLSTGSSAIAAVRPQVTTTALPGAPLISFTPPTAPPAKADSSTCAEFEALVVDARARRSTAQGQNQVPRSPLVATHNTGNERDTRDEEKEDSLRRQRAERMLAALGKRRAEARSSPTAGTRTGMVMEI</sequence>
<comment type="caution">
    <text evidence="1">The sequence shown here is derived from an EMBL/GenBank/DDBJ whole genome shotgun (WGS) entry which is preliminary data.</text>
</comment>
<proteinExistence type="predicted"/>
<reference evidence="1" key="1">
    <citation type="submission" date="2023-04" db="EMBL/GenBank/DDBJ databases">
        <title>Draft Genome sequencing of Naganishia species isolated from polar environments using Oxford Nanopore Technology.</title>
        <authorList>
            <person name="Leo P."/>
            <person name="Venkateswaran K."/>
        </authorList>
    </citation>
    <scope>NUCLEOTIDE SEQUENCE</scope>
    <source>
        <strain evidence="1">MNA-CCFEE 5423</strain>
    </source>
</reference>
<dbReference type="EMBL" id="JASBWT010000018">
    <property type="protein sequence ID" value="KAJ9096726.1"/>
    <property type="molecule type" value="Genomic_DNA"/>
</dbReference>
<keyword evidence="2" id="KW-1185">Reference proteome</keyword>